<organism evidence="1 2">
    <name type="scientific">Penicillium canariense</name>
    <dbReference type="NCBI Taxonomy" id="189055"/>
    <lineage>
        <taxon>Eukaryota</taxon>
        <taxon>Fungi</taxon>
        <taxon>Dikarya</taxon>
        <taxon>Ascomycota</taxon>
        <taxon>Pezizomycotina</taxon>
        <taxon>Eurotiomycetes</taxon>
        <taxon>Eurotiomycetidae</taxon>
        <taxon>Eurotiales</taxon>
        <taxon>Aspergillaceae</taxon>
        <taxon>Penicillium</taxon>
    </lineage>
</organism>
<feature type="non-terminal residue" evidence="1">
    <location>
        <position position="1"/>
    </location>
</feature>
<dbReference type="GeneID" id="81429291"/>
<proteinExistence type="predicted"/>
<dbReference type="AlphaFoldDB" id="A0A9W9HXV5"/>
<gene>
    <name evidence="1" type="ORF">N7482_007991</name>
</gene>
<keyword evidence="2" id="KW-1185">Reference proteome</keyword>
<dbReference type="RefSeq" id="XP_056542544.1">
    <property type="nucleotide sequence ID" value="XM_056690115.1"/>
</dbReference>
<sequence length="82" mass="9486">NENENPEQLISDTELLQQQGWGLDVERMGIFNTLHSNSYFKTVCSLYEFRGLRKLDQEASSYDDCGNYFPIIFEIKARSAIS</sequence>
<comment type="caution">
    <text evidence="1">The sequence shown here is derived from an EMBL/GenBank/DDBJ whole genome shotgun (WGS) entry which is preliminary data.</text>
</comment>
<name>A0A9W9HXV5_9EURO</name>
<dbReference type="EMBL" id="JAPQKN010000004">
    <property type="protein sequence ID" value="KAJ5160987.1"/>
    <property type="molecule type" value="Genomic_DNA"/>
</dbReference>
<dbReference type="Proteomes" id="UP001149163">
    <property type="component" value="Unassembled WGS sequence"/>
</dbReference>
<dbReference type="OrthoDB" id="277398at2759"/>
<evidence type="ECO:0000313" key="1">
    <source>
        <dbReference type="EMBL" id="KAJ5160987.1"/>
    </source>
</evidence>
<reference evidence="1" key="2">
    <citation type="journal article" date="2023" name="IMA Fungus">
        <title>Comparative genomic study of the Penicillium genus elucidates a diverse pangenome and 15 lateral gene transfer events.</title>
        <authorList>
            <person name="Petersen C."/>
            <person name="Sorensen T."/>
            <person name="Nielsen M.R."/>
            <person name="Sondergaard T.E."/>
            <person name="Sorensen J.L."/>
            <person name="Fitzpatrick D.A."/>
            <person name="Frisvad J.C."/>
            <person name="Nielsen K.L."/>
        </authorList>
    </citation>
    <scope>NUCLEOTIDE SEQUENCE</scope>
    <source>
        <strain evidence="1">IBT 26290</strain>
    </source>
</reference>
<evidence type="ECO:0000313" key="2">
    <source>
        <dbReference type="Proteomes" id="UP001149163"/>
    </source>
</evidence>
<accession>A0A9W9HXV5</accession>
<protein>
    <submittedName>
        <fullName evidence="1">Uncharacterized protein</fullName>
    </submittedName>
</protein>
<reference evidence="1" key="1">
    <citation type="submission" date="2022-11" db="EMBL/GenBank/DDBJ databases">
        <authorList>
            <person name="Petersen C."/>
        </authorList>
    </citation>
    <scope>NUCLEOTIDE SEQUENCE</scope>
    <source>
        <strain evidence="1">IBT 26290</strain>
    </source>
</reference>